<dbReference type="GO" id="GO:0015344">
    <property type="term" value="F:siderophore uptake transmembrane transporter activity"/>
    <property type="evidence" value="ECO:0007669"/>
    <property type="project" value="TreeGrafter"/>
</dbReference>
<dbReference type="Pfam" id="PF07660">
    <property type="entry name" value="STN"/>
    <property type="match status" value="1"/>
</dbReference>
<dbReference type="InterPro" id="IPR012910">
    <property type="entry name" value="Plug_dom"/>
</dbReference>
<evidence type="ECO:0000256" key="10">
    <source>
        <dbReference type="ARBA" id="ARBA00023077"/>
    </source>
</evidence>
<evidence type="ECO:0000256" key="14">
    <source>
        <dbReference type="PROSITE-ProRule" id="PRU01360"/>
    </source>
</evidence>
<keyword evidence="9" id="KW-0406">Ion transport</keyword>
<proteinExistence type="inferred from homology"/>
<evidence type="ECO:0000256" key="3">
    <source>
        <dbReference type="ARBA" id="ARBA00022448"/>
    </source>
</evidence>
<keyword evidence="11 14" id="KW-0472">Membrane</keyword>
<protein>
    <submittedName>
        <fullName evidence="18">Iron complex outermembrane recepter protein</fullName>
    </submittedName>
</protein>
<evidence type="ECO:0000256" key="4">
    <source>
        <dbReference type="ARBA" id="ARBA00022452"/>
    </source>
</evidence>
<keyword evidence="13 14" id="KW-0998">Cell outer membrane</keyword>
<dbReference type="InterPro" id="IPR039426">
    <property type="entry name" value="TonB-dep_rcpt-like"/>
</dbReference>
<comment type="subcellular location">
    <subcellularLocation>
        <location evidence="1 14">Cell outer membrane</location>
        <topology evidence="1 14">Multi-pass membrane protein</topology>
    </subcellularLocation>
</comment>
<dbReference type="CDD" id="cd01347">
    <property type="entry name" value="ligand_gated_channel"/>
    <property type="match status" value="1"/>
</dbReference>
<keyword evidence="8" id="KW-0408">Iron</keyword>
<keyword evidence="4 14" id="KW-1134">Transmembrane beta strand</keyword>
<feature type="chain" id="PRO_5011647356" evidence="16">
    <location>
        <begin position="21"/>
        <end position="787"/>
    </location>
</feature>
<accession>A0A1I3XUX8</accession>
<evidence type="ECO:0000256" key="1">
    <source>
        <dbReference type="ARBA" id="ARBA00004571"/>
    </source>
</evidence>
<dbReference type="FunFam" id="2.40.170.20:FF:000005">
    <property type="entry name" value="TonB-dependent siderophore receptor"/>
    <property type="match status" value="1"/>
</dbReference>
<organism evidence="18 19">
    <name type="scientific">Nitrosomonas aestuarii</name>
    <dbReference type="NCBI Taxonomy" id="52441"/>
    <lineage>
        <taxon>Bacteria</taxon>
        <taxon>Pseudomonadati</taxon>
        <taxon>Pseudomonadota</taxon>
        <taxon>Betaproteobacteria</taxon>
        <taxon>Nitrosomonadales</taxon>
        <taxon>Nitrosomonadaceae</taxon>
        <taxon>Nitrosomonas</taxon>
    </lineage>
</organism>
<evidence type="ECO:0000256" key="13">
    <source>
        <dbReference type="ARBA" id="ARBA00023237"/>
    </source>
</evidence>
<dbReference type="SMART" id="SM00965">
    <property type="entry name" value="STN"/>
    <property type="match status" value="1"/>
</dbReference>
<dbReference type="InterPro" id="IPR036942">
    <property type="entry name" value="Beta-barrel_TonB_sf"/>
</dbReference>
<comment type="similarity">
    <text evidence="2 14 15">Belongs to the TonB-dependent receptor family.</text>
</comment>
<evidence type="ECO:0000256" key="11">
    <source>
        <dbReference type="ARBA" id="ARBA00023136"/>
    </source>
</evidence>
<dbReference type="PROSITE" id="PS52016">
    <property type="entry name" value="TONB_DEPENDENT_REC_3"/>
    <property type="match status" value="1"/>
</dbReference>
<dbReference type="Gene3D" id="3.55.50.30">
    <property type="match status" value="1"/>
</dbReference>
<feature type="domain" description="Secretin/TonB short N-terminal" evidence="17">
    <location>
        <begin position="45"/>
        <end position="96"/>
    </location>
</feature>
<dbReference type="NCBIfam" id="TIGR01783">
    <property type="entry name" value="TonB-siderophor"/>
    <property type="match status" value="1"/>
</dbReference>
<gene>
    <name evidence="18" type="ORF">SAMN05216302_100279</name>
</gene>
<keyword evidence="10 15" id="KW-0798">TonB box</keyword>
<keyword evidence="6 14" id="KW-0812">Transmembrane</keyword>
<dbReference type="EMBL" id="FOSP01000002">
    <property type="protein sequence ID" value="SFK22861.1"/>
    <property type="molecule type" value="Genomic_DNA"/>
</dbReference>
<dbReference type="GO" id="GO:0015891">
    <property type="term" value="P:siderophore transport"/>
    <property type="evidence" value="ECO:0007669"/>
    <property type="project" value="InterPro"/>
</dbReference>
<evidence type="ECO:0000256" key="8">
    <source>
        <dbReference type="ARBA" id="ARBA00023004"/>
    </source>
</evidence>
<evidence type="ECO:0000256" key="16">
    <source>
        <dbReference type="SAM" id="SignalP"/>
    </source>
</evidence>
<evidence type="ECO:0000313" key="19">
    <source>
        <dbReference type="Proteomes" id="UP000199533"/>
    </source>
</evidence>
<dbReference type="SUPFAM" id="SSF56935">
    <property type="entry name" value="Porins"/>
    <property type="match status" value="1"/>
</dbReference>
<keyword evidence="7 16" id="KW-0732">Signal</keyword>
<keyword evidence="3 14" id="KW-0813">Transport</keyword>
<dbReference type="InterPro" id="IPR011662">
    <property type="entry name" value="Secretin/TonB_short_N"/>
</dbReference>
<dbReference type="Gene3D" id="2.40.170.20">
    <property type="entry name" value="TonB-dependent receptor, beta-barrel domain"/>
    <property type="match status" value="1"/>
</dbReference>
<evidence type="ECO:0000256" key="9">
    <source>
        <dbReference type="ARBA" id="ARBA00023065"/>
    </source>
</evidence>
<name>A0A1I3XUX8_9PROT</name>
<feature type="signal peptide" evidence="16">
    <location>
        <begin position="1"/>
        <end position="20"/>
    </location>
</feature>
<evidence type="ECO:0000259" key="17">
    <source>
        <dbReference type="SMART" id="SM00965"/>
    </source>
</evidence>
<dbReference type="Pfam" id="PF07715">
    <property type="entry name" value="Plug"/>
    <property type="match status" value="1"/>
</dbReference>
<keyword evidence="5" id="KW-0410">Iron transport</keyword>
<evidence type="ECO:0000256" key="12">
    <source>
        <dbReference type="ARBA" id="ARBA00023170"/>
    </source>
</evidence>
<reference evidence="19" key="1">
    <citation type="submission" date="2016-10" db="EMBL/GenBank/DDBJ databases">
        <authorList>
            <person name="Varghese N."/>
            <person name="Submissions S."/>
        </authorList>
    </citation>
    <scope>NUCLEOTIDE SEQUENCE [LARGE SCALE GENOMIC DNA]</scope>
    <source>
        <strain evidence="19">Nm69</strain>
    </source>
</reference>
<dbReference type="STRING" id="52441.SAMN05216302_100279"/>
<dbReference type="AlphaFoldDB" id="A0A1I3XUX8"/>
<dbReference type="RefSeq" id="WP_090696793.1">
    <property type="nucleotide sequence ID" value="NZ_FOSP01000002.1"/>
</dbReference>
<evidence type="ECO:0000256" key="15">
    <source>
        <dbReference type="RuleBase" id="RU003357"/>
    </source>
</evidence>
<dbReference type="OrthoDB" id="9790771at2"/>
<dbReference type="Proteomes" id="UP000199533">
    <property type="component" value="Unassembled WGS sequence"/>
</dbReference>
<dbReference type="GO" id="GO:0038023">
    <property type="term" value="F:signaling receptor activity"/>
    <property type="evidence" value="ECO:0007669"/>
    <property type="project" value="InterPro"/>
</dbReference>
<dbReference type="FunFam" id="2.170.130.10:FF:000001">
    <property type="entry name" value="Catecholate siderophore TonB-dependent receptor"/>
    <property type="match status" value="1"/>
</dbReference>
<evidence type="ECO:0000256" key="5">
    <source>
        <dbReference type="ARBA" id="ARBA00022496"/>
    </source>
</evidence>
<dbReference type="PANTHER" id="PTHR32552">
    <property type="entry name" value="FERRICHROME IRON RECEPTOR-RELATED"/>
    <property type="match status" value="1"/>
</dbReference>
<dbReference type="InterPro" id="IPR010105">
    <property type="entry name" value="TonB_sidphr_rcpt"/>
</dbReference>
<dbReference type="InterPro" id="IPR000531">
    <property type="entry name" value="Beta-barrel_TonB"/>
</dbReference>
<dbReference type="PANTHER" id="PTHR32552:SF68">
    <property type="entry name" value="FERRICHROME OUTER MEMBRANE TRANSPORTER_PHAGE RECEPTOR"/>
    <property type="match status" value="1"/>
</dbReference>
<evidence type="ECO:0000256" key="6">
    <source>
        <dbReference type="ARBA" id="ARBA00022692"/>
    </source>
</evidence>
<dbReference type="GO" id="GO:0009279">
    <property type="term" value="C:cell outer membrane"/>
    <property type="evidence" value="ECO:0007669"/>
    <property type="project" value="UniProtKB-SubCell"/>
</dbReference>
<keyword evidence="12" id="KW-0675">Receptor</keyword>
<evidence type="ECO:0000313" key="18">
    <source>
        <dbReference type="EMBL" id="SFK22861.1"/>
    </source>
</evidence>
<dbReference type="Pfam" id="PF00593">
    <property type="entry name" value="TonB_dep_Rec_b-barrel"/>
    <property type="match status" value="1"/>
</dbReference>
<dbReference type="InterPro" id="IPR037066">
    <property type="entry name" value="Plug_dom_sf"/>
</dbReference>
<sequence>MNIVLRAFVLFFLLAGPTQAQNPTLNIPVQNLPDALHSLSSQSGIQLLFNSEQMRGIRSQSVDGAMNPEAALNRLLQGTPFTFEASGTNTYVVTTAEDSEETTKLPEITVTSNLDSNSPYSTQYKVPTASTATKTETPVMETPMAIQVVPKSVLNDQQAITLEQSLNNVSGVFPQQGFGLVESFNIRGFETFDYYRDGVRFQSALTQTGPRETANLERIEVLKGPASILFGRIQPGGMINLVTKKPQATPYYSVQQQFGSYHTFRTTVDATGGLNQDNSLLYRLNFAYEDKGSFRQFVDNNHFFLAPVLQWRVSDRTQATMEMEYKTGNSTPDHGFPAIGNRPANLPLKRNLGESFSRAKFEEIQAGFNWSHAFNDRWEIKHRSNLQFTNQDDNAVLPLGLQADNRTLDRFFAGFRDNKTETYTTSLDLTGNFDTFGVQHNVLMGGDYFHFNNTGTMIDNFVFPSIDIFNPIHGGTSTRDPADDFSYDSTEKWFGLYFQDQMKLPYNVHLLAGFRYDNAKIQANDTFAGATTSINNQQERISPRFGLTWQPVKALSFYGNYVENFGVPNLFASGLSGRPLRAETAQQWEAGIKTELLDGRFSATVAWFQLTKQNVATGHPDPTLAAKGFSVQTGEAQNEGIEIDITGEVMPGWNVIANYAYTESEITRANDITRGNRLPNVPKHAGNIWSTYAFQNEALRGLKIGGGVTLRGKREGNRENDYQMPGYTVFNLMTSYAMKVGKARVTAQLNVNNLFNKEYFPSSIGFGRERIVVGTPRVFLGSIRVEY</sequence>
<evidence type="ECO:0000256" key="2">
    <source>
        <dbReference type="ARBA" id="ARBA00009810"/>
    </source>
</evidence>
<keyword evidence="19" id="KW-1185">Reference proteome</keyword>
<dbReference type="Gene3D" id="2.170.130.10">
    <property type="entry name" value="TonB-dependent receptor, plug domain"/>
    <property type="match status" value="1"/>
</dbReference>
<evidence type="ECO:0000256" key="7">
    <source>
        <dbReference type="ARBA" id="ARBA00022729"/>
    </source>
</evidence>